<dbReference type="Proteomes" id="UP000886523">
    <property type="component" value="Unassembled WGS sequence"/>
</dbReference>
<evidence type="ECO:0000313" key="1">
    <source>
        <dbReference type="EMBL" id="KAF9517570.1"/>
    </source>
</evidence>
<name>A0A9P6E0W2_9AGAM</name>
<dbReference type="AlphaFoldDB" id="A0A9P6E0W2"/>
<sequence>MQTIYQAPTVGSPFLFPFDILAILLRFVDWETLRVLGRVNRDLHYETNKYLWRRVGLDTPIGCPDTTILESKLALILHDPRRANCVRELDIAITSPIAERPLFFDDEGNIIHRILRALLQLPKLHTLHLYVVSHGNYHRQLVNGLSAGIFPFRLISFASNIDVEDGLEPFLRSQPSIEEYEILYNWRMSNRIPFSGNFLPSLRRVRAGNVHRVAELVSGRAVHAISVASELRLEGVPLLATAILSSTVDVTELGLAIRQGIRQHLELLVPAVPKLRVLEVLSSLEANMVLEDVKELVGVLGSFEHLEIMRWSPRESAGFWTRRPEFMSACASACHSLHTIIFGSSDETAERYVRQWPSDGWLLETKTA</sequence>
<organism evidence="1 2">
    <name type="scientific">Hydnum rufescens UP504</name>
    <dbReference type="NCBI Taxonomy" id="1448309"/>
    <lineage>
        <taxon>Eukaryota</taxon>
        <taxon>Fungi</taxon>
        <taxon>Dikarya</taxon>
        <taxon>Basidiomycota</taxon>
        <taxon>Agaricomycotina</taxon>
        <taxon>Agaricomycetes</taxon>
        <taxon>Cantharellales</taxon>
        <taxon>Hydnaceae</taxon>
        <taxon>Hydnum</taxon>
    </lineage>
</organism>
<proteinExistence type="predicted"/>
<reference evidence="1" key="1">
    <citation type="journal article" date="2020" name="Nat. Commun.">
        <title>Large-scale genome sequencing of mycorrhizal fungi provides insights into the early evolution of symbiotic traits.</title>
        <authorList>
            <person name="Miyauchi S."/>
            <person name="Kiss E."/>
            <person name="Kuo A."/>
            <person name="Drula E."/>
            <person name="Kohler A."/>
            <person name="Sanchez-Garcia M."/>
            <person name="Morin E."/>
            <person name="Andreopoulos B."/>
            <person name="Barry K.W."/>
            <person name="Bonito G."/>
            <person name="Buee M."/>
            <person name="Carver A."/>
            <person name="Chen C."/>
            <person name="Cichocki N."/>
            <person name="Clum A."/>
            <person name="Culley D."/>
            <person name="Crous P.W."/>
            <person name="Fauchery L."/>
            <person name="Girlanda M."/>
            <person name="Hayes R.D."/>
            <person name="Keri Z."/>
            <person name="LaButti K."/>
            <person name="Lipzen A."/>
            <person name="Lombard V."/>
            <person name="Magnuson J."/>
            <person name="Maillard F."/>
            <person name="Murat C."/>
            <person name="Nolan M."/>
            <person name="Ohm R.A."/>
            <person name="Pangilinan J."/>
            <person name="Pereira M.F."/>
            <person name="Perotto S."/>
            <person name="Peter M."/>
            <person name="Pfister S."/>
            <person name="Riley R."/>
            <person name="Sitrit Y."/>
            <person name="Stielow J.B."/>
            <person name="Szollosi G."/>
            <person name="Zifcakova L."/>
            <person name="Stursova M."/>
            <person name="Spatafora J.W."/>
            <person name="Tedersoo L."/>
            <person name="Vaario L.M."/>
            <person name="Yamada A."/>
            <person name="Yan M."/>
            <person name="Wang P."/>
            <person name="Xu J."/>
            <person name="Bruns T."/>
            <person name="Baldrian P."/>
            <person name="Vilgalys R."/>
            <person name="Dunand C."/>
            <person name="Henrissat B."/>
            <person name="Grigoriev I.V."/>
            <person name="Hibbett D."/>
            <person name="Nagy L.G."/>
            <person name="Martin F.M."/>
        </authorList>
    </citation>
    <scope>NUCLEOTIDE SEQUENCE</scope>
    <source>
        <strain evidence="1">UP504</strain>
    </source>
</reference>
<dbReference type="EMBL" id="MU128931">
    <property type="protein sequence ID" value="KAF9517570.1"/>
    <property type="molecule type" value="Genomic_DNA"/>
</dbReference>
<accession>A0A9P6E0W2</accession>
<comment type="caution">
    <text evidence="1">The sequence shown here is derived from an EMBL/GenBank/DDBJ whole genome shotgun (WGS) entry which is preliminary data.</text>
</comment>
<keyword evidence="2" id="KW-1185">Reference proteome</keyword>
<protein>
    <recommendedName>
        <fullName evidence="3">F-box domain-containing protein</fullName>
    </recommendedName>
</protein>
<gene>
    <name evidence="1" type="ORF">BS47DRAFT_1339432</name>
</gene>
<evidence type="ECO:0000313" key="2">
    <source>
        <dbReference type="Proteomes" id="UP000886523"/>
    </source>
</evidence>
<evidence type="ECO:0008006" key="3">
    <source>
        <dbReference type="Google" id="ProtNLM"/>
    </source>
</evidence>